<comment type="caution">
    <text evidence="1">The sequence shown here is derived from an EMBL/GenBank/DDBJ whole genome shotgun (WGS) entry which is preliminary data.</text>
</comment>
<organism evidence="1 2">
    <name type="scientific">Candidatus Lloydbacteria bacterium RIFCSPHIGHO2_01_FULL_49_22</name>
    <dbReference type="NCBI Taxonomy" id="1798658"/>
    <lineage>
        <taxon>Bacteria</taxon>
        <taxon>Candidatus Lloydiibacteriota</taxon>
    </lineage>
</organism>
<protein>
    <recommendedName>
        <fullName evidence="3">Phenylacetate--CoA ligase</fullName>
    </recommendedName>
</protein>
<evidence type="ECO:0000313" key="2">
    <source>
        <dbReference type="Proteomes" id="UP000177122"/>
    </source>
</evidence>
<dbReference type="PANTHER" id="PTHR43845">
    <property type="entry name" value="BLR5969 PROTEIN"/>
    <property type="match status" value="1"/>
</dbReference>
<dbReference type="Gene3D" id="3.40.50.12780">
    <property type="entry name" value="N-terminal domain of ligase-like"/>
    <property type="match status" value="1"/>
</dbReference>
<dbReference type="SUPFAM" id="SSF56801">
    <property type="entry name" value="Acetyl-CoA synthetase-like"/>
    <property type="match status" value="1"/>
</dbReference>
<reference evidence="1 2" key="1">
    <citation type="journal article" date="2016" name="Nat. Commun.">
        <title>Thousands of microbial genomes shed light on interconnected biogeochemical processes in an aquifer system.</title>
        <authorList>
            <person name="Anantharaman K."/>
            <person name="Brown C.T."/>
            <person name="Hug L.A."/>
            <person name="Sharon I."/>
            <person name="Castelle C.J."/>
            <person name="Probst A.J."/>
            <person name="Thomas B.C."/>
            <person name="Singh A."/>
            <person name="Wilkins M.J."/>
            <person name="Karaoz U."/>
            <person name="Brodie E.L."/>
            <person name="Williams K.H."/>
            <person name="Hubbard S.S."/>
            <person name="Banfield J.F."/>
        </authorList>
    </citation>
    <scope>NUCLEOTIDE SEQUENCE [LARGE SCALE GENOMIC DNA]</scope>
</reference>
<accession>A0A1G2CV87</accession>
<gene>
    <name evidence="1" type="ORF">A2845_02375</name>
</gene>
<name>A0A1G2CV87_9BACT</name>
<dbReference type="PANTHER" id="PTHR43845:SF1">
    <property type="entry name" value="BLR5969 PROTEIN"/>
    <property type="match status" value="1"/>
</dbReference>
<dbReference type="InterPro" id="IPR042099">
    <property type="entry name" value="ANL_N_sf"/>
</dbReference>
<dbReference type="AlphaFoldDB" id="A0A1G2CV87"/>
<evidence type="ECO:0000313" key="1">
    <source>
        <dbReference type="EMBL" id="OGZ05142.1"/>
    </source>
</evidence>
<evidence type="ECO:0008006" key="3">
    <source>
        <dbReference type="Google" id="ProtNLM"/>
    </source>
</evidence>
<dbReference type="EMBL" id="MHLI01000015">
    <property type="protein sequence ID" value="OGZ05142.1"/>
    <property type="molecule type" value="Genomic_DNA"/>
</dbReference>
<sequence>MSDSFKDTLCALHNRPETEWQRRGDAFMLKLFRDTAKNVPAYKAFLRSHGVTPGSIRDIATFKKEIPLVSKENYLKVYPLNELLPAGDIAGAQMISTSSGSSGIPFYWPRSTHNIDEAALIHELFLVDIFHINKKRTLLVNTFAMGMWVAGTTTFESVSRIADKYRITMVTPGIDMEQILTTINALGKYYEQIIIAGYPPFVKDIIDIGKERGIKWQKLNVRFLFAAESFSEDWREHMHKLVGCKDPLSGSINIYGTADALLVAHETPLSILIRKLATKSGRLHKKLFGPDLRIPTLAQWNPSMRYFEELPDAKIIFSANSGIPLIRYDIGDTGNILHIKETADLLRSEGVDLKHEAKVHNISRTLWNLPILTIYGRDRMTASLYGLKIYPEHVRGALEGKTGSKYATGRFVMTTKLDADRNQYLEIHIELHSKIQSNKKIIEHLQMIMLKQLRAVNSEFKRLHESLGERAVPKIVLHQNQTSSLFSRKGKQVWKG</sequence>
<proteinExistence type="predicted"/>
<dbReference type="Proteomes" id="UP000177122">
    <property type="component" value="Unassembled WGS sequence"/>
</dbReference>